<proteinExistence type="predicted"/>
<dbReference type="OrthoDB" id="5469813at2"/>
<dbReference type="SMART" id="SM01126">
    <property type="entry name" value="DDE_Tnp_IS1595"/>
    <property type="match status" value="1"/>
</dbReference>
<dbReference type="EMBL" id="FSRG01000005">
    <property type="protein sequence ID" value="SIO16899.1"/>
    <property type="molecule type" value="Genomic_DNA"/>
</dbReference>
<dbReference type="InterPro" id="IPR024442">
    <property type="entry name" value="Transposase_Zn_ribbon"/>
</dbReference>
<keyword evidence="3" id="KW-1185">Reference proteome</keyword>
<sequence length="291" mass="33428">MQETAVFDTSMLDSEEAALEYLLSFCWPSGVQFCPRCGQHKLYTLSGGRYRCANCKYTFQDFSGRWINNGSLSSSTWLHLAHMFLQEYTVHELAQEVNLSYNAAYKAVTTIRFALLAHATDARQLLGPETGLGKYIKGKKLTGAPPARAKGAIPVFGIMERNGWVFIDLISGIEAETVFHFNHSFHLSLFRAGNIIYTGKYRQYDALILCGDDSLPYEYIRKYDHEFPIKEGSFWEFAHSRLKRFKGITPQRFPLYLKELEFRYNNRDGDILSMLLSQLCDLVPDFDPFKK</sequence>
<dbReference type="Proteomes" id="UP000184694">
    <property type="component" value="Unassembled WGS sequence"/>
</dbReference>
<evidence type="ECO:0000259" key="1">
    <source>
        <dbReference type="SMART" id="SM01126"/>
    </source>
</evidence>
<evidence type="ECO:0000313" key="2">
    <source>
        <dbReference type="EMBL" id="SIO16899.1"/>
    </source>
</evidence>
<accession>A0A1N6HB54</accession>
<dbReference type="InterPro" id="IPR024445">
    <property type="entry name" value="Tnp_ISXO2-like"/>
</dbReference>
<dbReference type="RefSeq" id="WP_074216875.1">
    <property type="nucleotide sequence ID" value="NZ_FSRG01000005.1"/>
</dbReference>
<dbReference type="AlphaFoldDB" id="A0A1N6HB54"/>
<organism evidence="2 3">
    <name type="scientific">Halodesulfovibrio marinisediminis DSM 17456</name>
    <dbReference type="NCBI Taxonomy" id="1121457"/>
    <lineage>
        <taxon>Bacteria</taxon>
        <taxon>Pseudomonadati</taxon>
        <taxon>Thermodesulfobacteriota</taxon>
        <taxon>Desulfovibrionia</taxon>
        <taxon>Desulfovibrionales</taxon>
        <taxon>Desulfovibrionaceae</taxon>
        <taxon>Halodesulfovibrio</taxon>
    </lineage>
</organism>
<name>A0A1N6HB54_9BACT</name>
<gene>
    <name evidence="2" type="ORF">SAMN02745161_2107</name>
</gene>
<dbReference type="Pfam" id="PF12762">
    <property type="entry name" value="DDE_Tnp_IS1595"/>
    <property type="match status" value="1"/>
</dbReference>
<evidence type="ECO:0000313" key="3">
    <source>
        <dbReference type="Proteomes" id="UP000184694"/>
    </source>
</evidence>
<dbReference type="Pfam" id="PF12760">
    <property type="entry name" value="Zn_ribbon_IS1595"/>
    <property type="match status" value="1"/>
</dbReference>
<protein>
    <submittedName>
        <fullName evidence="2">Transposase</fullName>
    </submittedName>
</protein>
<dbReference type="STRING" id="1121457.SAMN02745161_2107"/>
<feature type="domain" description="ISXO2-like transposase" evidence="1">
    <location>
        <begin position="124"/>
        <end position="265"/>
    </location>
</feature>
<reference evidence="3" key="1">
    <citation type="submission" date="2016-11" db="EMBL/GenBank/DDBJ databases">
        <authorList>
            <person name="Varghese N."/>
            <person name="Submissions S."/>
        </authorList>
    </citation>
    <scope>NUCLEOTIDE SEQUENCE [LARGE SCALE GENOMIC DNA]</scope>
    <source>
        <strain evidence="3">DSM 17456</strain>
    </source>
</reference>